<accession>A0A5M8R2S9</accession>
<dbReference type="OrthoDB" id="965741at2"/>
<evidence type="ECO:0008006" key="4">
    <source>
        <dbReference type="Google" id="ProtNLM"/>
    </source>
</evidence>
<keyword evidence="1" id="KW-0732">Signal</keyword>
<comment type="caution">
    <text evidence="2">The sequence shown here is derived from an EMBL/GenBank/DDBJ whole genome shotgun (WGS) entry which is preliminary data.</text>
</comment>
<dbReference type="RefSeq" id="WP_139010582.1">
    <property type="nucleotide sequence ID" value="NZ_VBSN01000019.1"/>
</dbReference>
<evidence type="ECO:0000313" key="2">
    <source>
        <dbReference type="EMBL" id="KAA6441236.1"/>
    </source>
</evidence>
<dbReference type="AlphaFoldDB" id="A0A5M8R2S9"/>
<dbReference type="EMBL" id="VBSN01000019">
    <property type="protein sequence ID" value="KAA6441236.1"/>
    <property type="molecule type" value="Genomic_DNA"/>
</dbReference>
<evidence type="ECO:0000256" key="1">
    <source>
        <dbReference type="SAM" id="SignalP"/>
    </source>
</evidence>
<gene>
    <name evidence="2" type="ORF">FEM33_02695</name>
</gene>
<sequence>MKKNPIIKVAGLFLIACMSFPVHSEAILKKHKTTTSSTSITRNSNHAFQGRVEVNVEDLPEKVRNTLNDKSYAGWTIIEAFLVTNEDNSQYYELVVRRADERTRMKVDASGNVLN</sequence>
<dbReference type="SUPFAM" id="SSF160574">
    <property type="entry name" value="BT0923-like"/>
    <property type="match status" value="1"/>
</dbReference>
<dbReference type="Gene3D" id="3.10.450.360">
    <property type="match status" value="1"/>
</dbReference>
<reference evidence="2 3" key="1">
    <citation type="submission" date="2019-05" db="EMBL/GenBank/DDBJ databases">
        <authorList>
            <person name="Qu J.-H."/>
        </authorList>
    </citation>
    <scope>NUCLEOTIDE SEQUENCE [LARGE SCALE GENOMIC DNA]</scope>
    <source>
        <strain evidence="2 3">NS28</strain>
    </source>
</reference>
<proteinExistence type="predicted"/>
<keyword evidence="3" id="KW-1185">Reference proteome</keyword>
<dbReference type="Proteomes" id="UP000323994">
    <property type="component" value="Unassembled WGS sequence"/>
</dbReference>
<protein>
    <recommendedName>
        <fullName evidence="4">PepSY domain-containing protein</fullName>
    </recommendedName>
</protein>
<organism evidence="2 3">
    <name type="scientific">Dyadobacter flavalbus</name>
    <dbReference type="NCBI Taxonomy" id="2579942"/>
    <lineage>
        <taxon>Bacteria</taxon>
        <taxon>Pseudomonadati</taxon>
        <taxon>Bacteroidota</taxon>
        <taxon>Cytophagia</taxon>
        <taxon>Cytophagales</taxon>
        <taxon>Spirosomataceae</taxon>
        <taxon>Dyadobacter</taxon>
    </lineage>
</organism>
<feature type="signal peptide" evidence="1">
    <location>
        <begin position="1"/>
        <end position="24"/>
    </location>
</feature>
<name>A0A5M8R2S9_9BACT</name>
<feature type="chain" id="PRO_5024294850" description="PepSY domain-containing protein" evidence="1">
    <location>
        <begin position="25"/>
        <end position="115"/>
    </location>
</feature>
<evidence type="ECO:0000313" key="3">
    <source>
        <dbReference type="Proteomes" id="UP000323994"/>
    </source>
</evidence>